<feature type="non-terminal residue" evidence="1">
    <location>
        <position position="58"/>
    </location>
</feature>
<protein>
    <submittedName>
        <fullName evidence="1">Uncharacterized protein</fullName>
    </submittedName>
</protein>
<accession>A0A0B7B1R6</accession>
<sequence>MRVRDDSYNPTTIINSKEGTPLLNRQDRMTRLKIYFQELYNPTKLTEYIYTTKDSEET</sequence>
<reference evidence="1" key="1">
    <citation type="submission" date="2014-12" db="EMBL/GenBank/DDBJ databases">
        <title>Insight into the proteome of Arion vulgaris.</title>
        <authorList>
            <person name="Aradska J."/>
            <person name="Bulat T."/>
            <person name="Smidak R."/>
            <person name="Sarate P."/>
            <person name="Gangsoo J."/>
            <person name="Sialana F."/>
            <person name="Bilban M."/>
            <person name="Lubec G."/>
        </authorList>
    </citation>
    <scope>NUCLEOTIDE SEQUENCE</scope>
    <source>
        <tissue evidence="1">Skin</tissue>
    </source>
</reference>
<organism evidence="1">
    <name type="scientific">Arion vulgaris</name>
    <dbReference type="NCBI Taxonomy" id="1028688"/>
    <lineage>
        <taxon>Eukaryota</taxon>
        <taxon>Metazoa</taxon>
        <taxon>Spiralia</taxon>
        <taxon>Lophotrochozoa</taxon>
        <taxon>Mollusca</taxon>
        <taxon>Gastropoda</taxon>
        <taxon>Heterobranchia</taxon>
        <taxon>Euthyneura</taxon>
        <taxon>Panpulmonata</taxon>
        <taxon>Eupulmonata</taxon>
        <taxon>Stylommatophora</taxon>
        <taxon>Helicina</taxon>
        <taxon>Arionoidea</taxon>
        <taxon>Arionidae</taxon>
        <taxon>Arion</taxon>
    </lineage>
</organism>
<proteinExistence type="predicted"/>
<evidence type="ECO:0000313" key="1">
    <source>
        <dbReference type="EMBL" id="CEK86817.1"/>
    </source>
</evidence>
<name>A0A0B7B1R6_9EUPU</name>
<dbReference type="EMBL" id="HACG01039952">
    <property type="protein sequence ID" value="CEK86817.1"/>
    <property type="molecule type" value="Transcribed_RNA"/>
</dbReference>
<gene>
    <name evidence="1" type="primary">ORF155829</name>
</gene>
<dbReference type="AlphaFoldDB" id="A0A0B7B1R6"/>